<dbReference type="RefSeq" id="WP_015708394.1">
    <property type="nucleotide sequence ID" value="NC_015578.1"/>
</dbReference>
<feature type="binding site" evidence="3">
    <location>
        <position position="145"/>
    </location>
    <ligand>
        <name>a divalent metal cation</name>
        <dbReference type="ChEBI" id="CHEBI:60240"/>
    </ligand>
</feature>
<feature type="binding site" evidence="3">
    <location>
        <position position="48"/>
    </location>
    <ligand>
        <name>a divalent metal cation</name>
        <dbReference type="ChEBI" id="CHEBI:60240"/>
    </ligand>
</feature>
<dbReference type="AlphaFoldDB" id="F5YMT7"/>
<comment type="similarity">
    <text evidence="1">Belongs to the DinB family.</text>
</comment>
<evidence type="ECO:0000256" key="3">
    <source>
        <dbReference type="PIRSR" id="PIRSR607837-1"/>
    </source>
</evidence>
<dbReference type="Proteomes" id="UP000009223">
    <property type="component" value="Chromosome"/>
</dbReference>
<keyword evidence="5" id="KW-1185">Reference proteome</keyword>
<evidence type="ECO:0000256" key="2">
    <source>
        <dbReference type="ARBA" id="ARBA00022723"/>
    </source>
</evidence>
<dbReference type="eggNOG" id="COG2318">
    <property type="taxonomic scope" value="Bacteria"/>
</dbReference>
<evidence type="ECO:0000256" key="1">
    <source>
        <dbReference type="ARBA" id="ARBA00008635"/>
    </source>
</evidence>
<dbReference type="GO" id="GO:0046872">
    <property type="term" value="F:metal ion binding"/>
    <property type="evidence" value="ECO:0007669"/>
    <property type="project" value="UniProtKB-KW"/>
</dbReference>
<organism evidence="4 5">
    <name type="scientific">Treponema primitia (strain ATCC BAA-887 / DSM 12427 / ZAS-2)</name>
    <dbReference type="NCBI Taxonomy" id="545694"/>
    <lineage>
        <taxon>Bacteria</taxon>
        <taxon>Pseudomonadati</taxon>
        <taxon>Spirochaetota</taxon>
        <taxon>Spirochaetia</taxon>
        <taxon>Spirochaetales</taxon>
        <taxon>Treponemataceae</taxon>
        <taxon>Treponema</taxon>
    </lineage>
</organism>
<reference evidence="4 5" key="2">
    <citation type="journal article" date="2011" name="ISME J.">
        <title>RNA-seq reveals cooperative metabolic interactions between two termite-gut spirochete species in co-culture.</title>
        <authorList>
            <person name="Rosenthal A.Z."/>
            <person name="Matson E.G."/>
            <person name="Eldar A."/>
            <person name="Leadbetter J.R."/>
        </authorList>
    </citation>
    <scope>NUCLEOTIDE SEQUENCE [LARGE SCALE GENOMIC DNA]</scope>
    <source>
        <strain evidence="5">ATCC BAA-887 / DSM 12427 / ZAS-2</strain>
    </source>
</reference>
<dbReference type="SUPFAM" id="SSF109854">
    <property type="entry name" value="DinB/YfiT-like putative metalloenzymes"/>
    <property type="match status" value="1"/>
</dbReference>
<sequence length="170" mass="18906">MKQTFLMYAKYLQDKDKKIAALLDGLSNDEREKDRGSYYKSLSGLFRHVTGAQGFFLGTLQSSLPGNSKAKLVPLPDAKALPEGILTEAQWKELKAFSEKADQALVDFLSALSDEDLKIHAKWFSGDMVPLSFMLSQLLVHAVHHQGAISQILDEMKIDNDFSGIGVKFL</sequence>
<proteinExistence type="inferred from homology"/>
<protein>
    <submittedName>
        <fullName evidence="4">DinB family</fullName>
    </submittedName>
</protein>
<feature type="binding site" evidence="3">
    <location>
        <position position="141"/>
    </location>
    <ligand>
        <name>a divalent metal cation</name>
        <dbReference type="ChEBI" id="CHEBI:60240"/>
    </ligand>
</feature>
<keyword evidence="2 3" id="KW-0479">Metal-binding</keyword>
<dbReference type="Gene3D" id="1.20.120.450">
    <property type="entry name" value="dinb family like domain"/>
    <property type="match status" value="1"/>
</dbReference>
<dbReference type="HOGENOM" id="CLU_1569977_0_0_12"/>
<dbReference type="KEGG" id="tpi:TREPR_1733"/>
<dbReference type="EMBL" id="CP001843">
    <property type="protein sequence ID" value="AEF83711.1"/>
    <property type="molecule type" value="Genomic_DNA"/>
</dbReference>
<dbReference type="InterPro" id="IPR007837">
    <property type="entry name" value="DinB"/>
</dbReference>
<gene>
    <name evidence="4" type="ordered locus">TREPR_1733</name>
</gene>
<dbReference type="OrthoDB" id="119432at2"/>
<name>F5YMT7_TREPZ</name>
<dbReference type="Pfam" id="PF05163">
    <property type="entry name" value="DinB"/>
    <property type="match status" value="1"/>
</dbReference>
<reference evidence="5" key="1">
    <citation type="submission" date="2009-12" db="EMBL/GenBank/DDBJ databases">
        <title>Complete sequence of Treponema primitia strain ZAS-2.</title>
        <authorList>
            <person name="Tetu S.G."/>
            <person name="Matson E."/>
            <person name="Ren Q."/>
            <person name="Seshadri R."/>
            <person name="Elbourne L."/>
            <person name="Hassan K.A."/>
            <person name="Durkin A."/>
            <person name="Radune D."/>
            <person name="Mohamoud Y."/>
            <person name="Shay R."/>
            <person name="Jin S."/>
            <person name="Zhang X."/>
            <person name="Lucey K."/>
            <person name="Ballor N.R."/>
            <person name="Ottesen E."/>
            <person name="Rosenthal R."/>
            <person name="Allen A."/>
            <person name="Leadbetter J.R."/>
            <person name="Paulsen I.T."/>
        </authorList>
    </citation>
    <scope>NUCLEOTIDE SEQUENCE [LARGE SCALE GENOMIC DNA]</scope>
    <source>
        <strain evidence="5">ATCC BAA-887 / DSM 12427 / ZAS-2</strain>
    </source>
</reference>
<dbReference type="InterPro" id="IPR034660">
    <property type="entry name" value="DinB/YfiT-like"/>
</dbReference>
<evidence type="ECO:0000313" key="5">
    <source>
        <dbReference type="Proteomes" id="UP000009223"/>
    </source>
</evidence>
<accession>F5YMT7</accession>
<dbReference type="STRING" id="545694.TREPR_1733"/>
<evidence type="ECO:0000313" key="4">
    <source>
        <dbReference type="EMBL" id="AEF83711.1"/>
    </source>
</evidence>